<dbReference type="Proteomes" id="UP000027222">
    <property type="component" value="Unassembled WGS sequence"/>
</dbReference>
<sequence length="923" mass="102710">MFANSLTREVSLMVGPVILEVLVKHYFDRLKNDVDRSESGASLKQDDVLYHEAFTIVKSFLNASTFHTIEELQAFSNTRTPSPPWTHVVRTLVPLSCCEEAAPYLIKALGGEEVARRLVGGVKWWQVRGVNGVDAQWLTARKDWEDAKRRHKKQQEQRTNGLSTPPSTDDLKDKSEGVYEKNMDAMRCILYIHGGGYYFGSVDQERYSIQRFARKINGRVFAINYRLAPQYPFPCGLHDVVAAYLYLIRPPPDAAHQAVNPAHIIIAGDSAGGGLSLALLQVIRDSGLPAPAGGFLISPWCDLTHSFPSLHINTDTDVIPESGLSFHKPSLLWPPPSQEVSSRVHASLRFRIRQAFKPDEPSRQTQESTMSELQGNIPADLNTPITPTPPVDPEKILVNAKSGEVIEVNQQLHFYTRNSLLAHPLVSPAMSYLGGLPPLLFIAGDKEVLRDEIVYSAHKAAYPEKYPVSDVARQLYPSLNGIEKRCKPTSVHLQVYDDSPHILPILFSFATPAKFCFRGIASFCKLVTEMTPIPVPSDPPTSPTSPIIKSPAISRRQTLLATFKASRFVQSPTSPVEMAFTDAPQVMEPEPTDTLQDRPSLRRSLSARFSRTASVVIRRSTSFSPPTPIEEAHITQPEATVSDPAITTNHKDASTSSDVGGPRFKASPPSQKEFAERTAGDISVYSDIEDVTSWDCRMIRERVDTRGVTRQLEPEQEIAALQVPIEHIGNFSEPTMRRYLRDRAIFEKRFAHTVKTIEKTRRHNLERAKEDTIKRLGRLRQSLTRDGKAAVNGHNKKEVKENVLSSPGWGWAWALDEAEEPPPSSIVSRRDTEEARKLAEVADLAVLSEDQAFSANNLWSVVINFLTVTPGKPSHTLHKDPPESSDNLPGDGGPSMNGLTPKHKSRISRLHMFKRHAAKDGEA</sequence>
<feature type="compositionally biased region" description="Polar residues" evidence="2">
    <location>
        <begin position="157"/>
        <end position="167"/>
    </location>
</feature>
<proteinExistence type="predicted"/>
<dbReference type="InterPro" id="IPR029058">
    <property type="entry name" value="AB_hydrolase_fold"/>
</dbReference>
<dbReference type="Gene3D" id="3.40.50.1820">
    <property type="entry name" value="alpha/beta hydrolase"/>
    <property type="match status" value="1"/>
</dbReference>
<organism evidence="4 5">
    <name type="scientific">Galerina marginata (strain CBS 339.88)</name>
    <dbReference type="NCBI Taxonomy" id="685588"/>
    <lineage>
        <taxon>Eukaryota</taxon>
        <taxon>Fungi</taxon>
        <taxon>Dikarya</taxon>
        <taxon>Basidiomycota</taxon>
        <taxon>Agaricomycotina</taxon>
        <taxon>Agaricomycetes</taxon>
        <taxon>Agaricomycetidae</taxon>
        <taxon>Agaricales</taxon>
        <taxon>Agaricineae</taxon>
        <taxon>Strophariaceae</taxon>
        <taxon>Galerina</taxon>
    </lineage>
</organism>
<feature type="region of interest" description="Disordered" evidence="2">
    <location>
        <begin position="355"/>
        <end position="393"/>
    </location>
</feature>
<dbReference type="HOGENOM" id="CLU_004893_1_0_1"/>
<feature type="region of interest" description="Disordered" evidence="2">
    <location>
        <begin position="622"/>
        <end position="676"/>
    </location>
</feature>
<dbReference type="Pfam" id="PF07859">
    <property type="entry name" value="Abhydrolase_3"/>
    <property type="match status" value="1"/>
</dbReference>
<feature type="region of interest" description="Disordered" evidence="2">
    <location>
        <begin position="146"/>
        <end position="174"/>
    </location>
</feature>
<feature type="compositionally biased region" description="Polar residues" evidence="2">
    <location>
        <begin position="363"/>
        <end position="374"/>
    </location>
</feature>
<dbReference type="SUPFAM" id="SSF53474">
    <property type="entry name" value="alpha/beta-Hydrolases"/>
    <property type="match status" value="1"/>
</dbReference>
<dbReference type="PANTHER" id="PTHR48081:SF5">
    <property type="entry name" value="ALPHA_BETA HYDROLASE FOLD-3 DOMAIN-CONTAINING PROTEIN"/>
    <property type="match status" value="1"/>
</dbReference>
<feature type="region of interest" description="Disordered" evidence="2">
    <location>
        <begin position="874"/>
        <end position="906"/>
    </location>
</feature>
<dbReference type="GO" id="GO:0016787">
    <property type="term" value="F:hydrolase activity"/>
    <property type="evidence" value="ECO:0007669"/>
    <property type="project" value="UniProtKB-KW"/>
</dbReference>
<gene>
    <name evidence="4" type="ORF">GALMADRAFT_248228</name>
</gene>
<feature type="domain" description="Alpha/beta hydrolase fold-3" evidence="3">
    <location>
        <begin position="189"/>
        <end position="313"/>
    </location>
</feature>
<dbReference type="OrthoDB" id="1662883at2759"/>
<dbReference type="InterPro" id="IPR013094">
    <property type="entry name" value="AB_hydrolase_3"/>
</dbReference>
<evidence type="ECO:0000256" key="2">
    <source>
        <dbReference type="SAM" id="MobiDB-lite"/>
    </source>
</evidence>
<evidence type="ECO:0000259" key="3">
    <source>
        <dbReference type="Pfam" id="PF07859"/>
    </source>
</evidence>
<reference evidence="5" key="1">
    <citation type="journal article" date="2014" name="Proc. Natl. Acad. Sci. U.S.A.">
        <title>Extensive sampling of basidiomycete genomes demonstrates inadequacy of the white-rot/brown-rot paradigm for wood decay fungi.</title>
        <authorList>
            <person name="Riley R."/>
            <person name="Salamov A.A."/>
            <person name="Brown D.W."/>
            <person name="Nagy L.G."/>
            <person name="Floudas D."/>
            <person name="Held B.W."/>
            <person name="Levasseur A."/>
            <person name="Lombard V."/>
            <person name="Morin E."/>
            <person name="Otillar R."/>
            <person name="Lindquist E.A."/>
            <person name="Sun H."/>
            <person name="LaButti K.M."/>
            <person name="Schmutz J."/>
            <person name="Jabbour D."/>
            <person name="Luo H."/>
            <person name="Baker S.E."/>
            <person name="Pisabarro A.G."/>
            <person name="Walton J.D."/>
            <person name="Blanchette R.A."/>
            <person name="Henrissat B."/>
            <person name="Martin F."/>
            <person name="Cullen D."/>
            <person name="Hibbett D.S."/>
            <person name="Grigoriev I.V."/>
        </authorList>
    </citation>
    <scope>NUCLEOTIDE SEQUENCE [LARGE SCALE GENOMIC DNA]</scope>
    <source>
        <strain evidence="5">CBS 339.88</strain>
    </source>
</reference>
<evidence type="ECO:0000256" key="1">
    <source>
        <dbReference type="ARBA" id="ARBA00022801"/>
    </source>
</evidence>
<dbReference type="STRING" id="685588.A0A067T9F6"/>
<keyword evidence="5" id="KW-1185">Reference proteome</keyword>
<keyword evidence="1" id="KW-0378">Hydrolase</keyword>
<evidence type="ECO:0000313" key="5">
    <source>
        <dbReference type="Proteomes" id="UP000027222"/>
    </source>
</evidence>
<protein>
    <recommendedName>
        <fullName evidence="3">Alpha/beta hydrolase fold-3 domain-containing protein</fullName>
    </recommendedName>
</protein>
<dbReference type="InterPro" id="IPR050300">
    <property type="entry name" value="GDXG_lipolytic_enzyme"/>
</dbReference>
<name>A0A067T9F6_GALM3</name>
<evidence type="ECO:0000313" key="4">
    <source>
        <dbReference type="EMBL" id="KDR75638.1"/>
    </source>
</evidence>
<dbReference type="AlphaFoldDB" id="A0A067T9F6"/>
<dbReference type="PANTHER" id="PTHR48081">
    <property type="entry name" value="AB HYDROLASE SUPERFAMILY PROTEIN C4A8.06C"/>
    <property type="match status" value="1"/>
</dbReference>
<accession>A0A067T9F6</accession>
<dbReference type="EMBL" id="KL142380">
    <property type="protein sequence ID" value="KDR75638.1"/>
    <property type="molecule type" value="Genomic_DNA"/>
</dbReference>